<feature type="region of interest" description="Disordered" evidence="6">
    <location>
        <begin position="165"/>
        <end position="193"/>
    </location>
</feature>
<dbReference type="InterPro" id="IPR000597">
    <property type="entry name" value="Ribosomal_uL3"/>
</dbReference>
<comment type="similarity">
    <text evidence="1">Belongs to the universal ribosomal protein uL3 family.</text>
</comment>
<dbReference type="FunFam" id="2.40.30.10:FF:000049">
    <property type="entry name" value="39S ribosomal protein L3, mitochondrial"/>
    <property type="match status" value="1"/>
</dbReference>
<evidence type="ECO:0000256" key="3">
    <source>
        <dbReference type="ARBA" id="ARBA00023274"/>
    </source>
</evidence>
<dbReference type="AlphaFoldDB" id="A0AA35WB10"/>
<name>A0AA35WB10_GEOBA</name>
<evidence type="ECO:0000256" key="1">
    <source>
        <dbReference type="ARBA" id="ARBA00006540"/>
    </source>
</evidence>
<gene>
    <name evidence="7" type="ORF">GBAR_LOCUS9195</name>
</gene>
<dbReference type="SUPFAM" id="SSF50447">
    <property type="entry name" value="Translation proteins"/>
    <property type="match status" value="1"/>
</dbReference>
<keyword evidence="8" id="KW-1185">Reference proteome</keyword>
<sequence length="193" mass="21050">TASITQNCTFLALHSLPPSSLHTLIPPLSSLISSLPLFPSLSSSPTSYSIGKGFQGVMKRHGMKGQPASHGQTKTHRKMGATGGGQDPGRIWPGKRMPGRMGGKRVTTPSLQVVRINQQFNVLYVRGAVPGHENTFVRVTDARRKPHLTPPPFPTYYPELDVREEGGEGEEQFSSIHLPHSGSIEYPNRYAAQ</sequence>
<evidence type="ECO:0000256" key="4">
    <source>
        <dbReference type="ARBA" id="ARBA00035209"/>
    </source>
</evidence>
<evidence type="ECO:0000256" key="5">
    <source>
        <dbReference type="ARBA" id="ARBA00035396"/>
    </source>
</evidence>
<dbReference type="GO" id="GO:0003735">
    <property type="term" value="F:structural constituent of ribosome"/>
    <property type="evidence" value="ECO:0007669"/>
    <property type="project" value="InterPro"/>
</dbReference>
<comment type="caution">
    <text evidence="7">The sequence shown here is derived from an EMBL/GenBank/DDBJ whole genome shotgun (WGS) entry which is preliminary data.</text>
</comment>
<dbReference type="InterPro" id="IPR019927">
    <property type="entry name" value="Ribosomal_uL3_bac/org-type"/>
</dbReference>
<dbReference type="PANTHER" id="PTHR11229">
    <property type="entry name" value="50S RIBOSOMAL PROTEIN L3"/>
    <property type="match status" value="1"/>
</dbReference>
<dbReference type="Proteomes" id="UP001174909">
    <property type="component" value="Unassembled WGS sequence"/>
</dbReference>
<reference evidence="7" key="1">
    <citation type="submission" date="2023-03" db="EMBL/GenBank/DDBJ databases">
        <authorList>
            <person name="Steffen K."/>
            <person name="Cardenas P."/>
        </authorList>
    </citation>
    <scope>NUCLEOTIDE SEQUENCE</scope>
</reference>
<dbReference type="Gene3D" id="2.40.30.10">
    <property type="entry name" value="Translation factors"/>
    <property type="match status" value="1"/>
</dbReference>
<feature type="non-terminal residue" evidence="7">
    <location>
        <position position="1"/>
    </location>
</feature>
<evidence type="ECO:0000256" key="2">
    <source>
        <dbReference type="ARBA" id="ARBA00022980"/>
    </source>
</evidence>
<evidence type="ECO:0000256" key="6">
    <source>
        <dbReference type="SAM" id="MobiDB-lite"/>
    </source>
</evidence>
<dbReference type="EMBL" id="CASHTH010001390">
    <property type="protein sequence ID" value="CAI8014738.1"/>
    <property type="molecule type" value="Genomic_DNA"/>
</dbReference>
<protein>
    <recommendedName>
        <fullName evidence="4">Large ribosomal subunit protein uL3m</fullName>
    </recommendedName>
    <alternativeName>
        <fullName evidence="5">39S ribosomal protein L3, mitochondrial</fullName>
    </alternativeName>
</protein>
<evidence type="ECO:0000313" key="8">
    <source>
        <dbReference type="Proteomes" id="UP001174909"/>
    </source>
</evidence>
<accession>A0AA35WB10</accession>
<dbReference type="InterPro" id="IPR009000">
    <property type="entry name" value="Transl_B-barrel_sf"/>
</dbReference>
<dbReference type="Pfam" id="PF00297">
    <property type="entry name" value="Ribosomal_L3"/>
    <property type="match status" value="1"/>
</dbReference>
<dbReference type="GO" id="GO:0006412">
    <property type="term" value="P:translation"/>
    <property type="evidence" value="ECO:0007669"/>
    <property type="project" value="InterPro"/>
</dbReference>
<organism evidence="7 8">
    <name type="scientific">Geodia barretti</name>
    <name type="common">Barrett's horny sponge</name>
    <dbReference type="NCBI Taxonomy" id="519541"/>
    <lineage>
        <taxon>Eukaryota</taxon>
        <taxon>Metazoa</taxon>
        <taxon>Porifera</taxon>
        <taxon>Demospongiae</taxon>
        <taxon>Heteroscleromorpha</taxon>
        <taxon>Tetractinellida</taxon>
        <taxon>Astrophorina</taxon>
        <taxon>Geodiidae</taxon>
        <taxon>Geodia</taxon>
    </lineage>
</organism>
<keyword evidence="3" id="KW-0687">Ribonucleoprotein</keyword>
<dbReference type="PANTHER" id="PTHR11229:SF8">
    <property type="entry name" value="LARGE RIBOSOMAL SUBUNIT PROTEIN UL3M"/>
    <property type="match status" value="1"/>
</dbReference>
<feature type="region of interest" description="Disordered" evidence="6">
    <location>
        <begin position="60"/>
        <end position="105"/>
    </location>
</feature>
<proteinExistence type="inferred from homology"/>
<evidence type="ECO:0000313" key="7">
    <source>
        <dbReference type="EMBL" id="CAI8014738.1"/>
    </source>
</evidence>
<keyword evidence="2 7" id="KW-0689">Ribosomal protein</keyword>
<dbReference type="GO" id="GO:0005762">
    <property type="term" value="C:mitochondrial large ribosomal subunit"/>
    <property type="evidence" value="ECO:0007669"/>
    <property type="project" value="TreeGrafter"/>
</dbReference>